<feature type="non-terminal residue" evidence="2">
    <location>
        <position position="183"/>
    </location>
</feature>
<feature type="transmembrane region" description="Helical" evidence="1">
    <location>
        <begin position="110"/>
        <end position="130"/>
    </location>
</feature>
<keyword evidence="1" id="KW-1133">Transmembrane helix</keyword>
<name>A0A381YGL0_9ZZZZ</name>
<proteinExistence type="predicted"/>
<sequence>MDRIYILLICFSVVLKAVPGTELTDGYYVDVSGADSIQVESSDDRLTLFLKNGSRINFNMVNGKYLYQKFSSDDFLELKIESDKKFGLIDKNDPVGVYTLYRMPSFFNKLIAILVSSALLFSIFQAYLKLNKIWKRRKIEEVANSISIVASLLGFAVLFPFLMNSLFITNDYPSAGKSLIGLF</sequence>
<dbReference type="EMBL" id="UINC01018108">
    <property type="protein sequence ID" value="SVA75742.1"/>
    <property type="molecule type" value="Genomic_DNA"/>
</dbReference>
<keyword evidence="1" id="KW-0472">Membrane</keyword>
<evidence type="ECO:0000313" key="2">
    <source>
        <dbReference type="EMBL" id="SVA75742.1"/>
    </source>
</evidence>
<organism evidence="2">
    <name type="scientific">marine metagenome</name>
    <dbReference type="NCBI Taxonomy" id="408172"/>
    <lineage>
        <taxon>unclassified sequences</taxon>
        <taxon>metagenomes</taxon>
        <taxon>ecological metagenomes</taxon>
    </lineage>
</organism>
<gene>
    <name evidence="2" type="ORF">METZ01_LOCUS128596</name>
</gene>
<keyword evidence="1" id="KW-0812">Transmembrane</keyword>
<dbReference type="AlphaFoldDB" id="A0A381YGL0"/>
<feature type="transmembrane region" description="Helical" evidence="1">
    <location>
        <begin position="142"/>
        <end position="163"/>
    </location>
</feature>
<reference evidence="2" key="1">
    <citation type="submission" date="2018-05" db="EMBL/GenBank/DDBJ databases">
        <authorList>
            <person name="Lanie J.A."/>
            <person name="Ng W.-L."/>
            <person name="Kazmierczak K.M."/>
            <person name="Andrzejewski T.M."/>
            <person name="Davidsen T.M."/>
            <person name="Wayne K.J."/>
            <person name="Tettelin H."/>
            <person name="Glass J.I."/>
            <person name="Rusch D."/>
            <person name="Podicherti R."/>
            <person name="Tsui H.-C.T."/>
            <person name="Winkler M.E."/>
        </authorList>
    </citation>
    <scope>NUCLEOTIDE SEQUENCE</scope>
</reference>
<protein>
    <submittedName>
        <fullName evidence="2">Uncharacterized protein</fullName>
    </submittedName>
</protein>
<evidence type="ECO:0000256" key="1">
    <source>
        <dbReference type="SAM" id="Phobius"/>
    </source>
</evidence>
<accession>A0A381YGL0</accession>